<proteinExistence type="predicted"/>
<accession>F2NUY2</accession>
<evidence type="ECO:0000313" key="3">
    <source>
        <dbReference type="Proteomes" id="UP000006852"/>
    </source>
</evidence>
<dbReference type="HOGENOM" id="CLU_2072108_0_0_12"/>
<dbReference type="AlphaFoldDB" id="F2NUY2"/>
<name>F2NUY2_TRES6</name>
<dbReference type="EMBL" id="CP002631">
    <property type="protein sequence ID" value="AEB13086.1"/>
    <property type="molecule type" value="Genomic_DNA"/>
</dbReference>
<reference evidence="2 3" key="1">
    <citation type="journal article" date="2011" name="Stand. Genomic Sci.">
        <title>Complete genome sequence of Treponema succinifaciens type strain (6091).</title>
        <authorList>
            <person name="Han C."/>
            <person name="Gronow S."/>
            <person name="Teshima H."/>
            <person name="Lapidus A."/>
            <person name="Nolan M."/>
            <person name="Lucas S."/>
            <person name="Hammon N."/>
            <person name="Deshpande S."/>
            <person name="Cheng J.F."/>
            <person name="Zeytun A."/>
            <person name="Tapia R."/>
            <person name="Goodwin L."/>
            <person name="Pitluck S."/>
            <person name="Liolios K."/>
            <person name="Pagani I."/>
            <person name="Ivanova N."/>
            <person name="Mavromatis K."/>
            <person name="Mikhailova N."/>
            <person name="Huntemann M."/>
            <person name="Pati A."/>
            <person name="Chen A."/>
            <person name="Palaniappan K."/>
            <person name="Land M."/>
            <person name="Hauser L."/>
            <person name="Brambilla E.M."/>
            <person name="Rohde M."/>
            <person name="Goker M."/>
            <person name="Woyke T."/>
            <person name="Bristow J."/>
            <person name="Eisen J.A."/>
            <person name="Markowitz V."/>
            <person name="Hugenholtz P."/>
            <person name="Kyrpides N.C."/>
            <person name="Klenk H.P."/>
            <person name="Detter J.C."/>
        </authorList>
    </citation>
    <scope>NUCLEOTIDE SEQUENCE [LARGE SCALE GENOMIC DNA]</scope>
    <source>
        <strain evidence="3">ATCC 33096 / DSM 2489 / 6091</strain>
    </source>
</reference>
<sequence length="118" mass="13033">MRITDFMKRLFQKSGKKNENSDLLDRINLSMNLLVQKSQNLNSQFDEEKKQIAELAEEAKKLAGSPEIFSAKLEQDILGNITAVSSACDSVLSGSNESAVKETLASLKTVLAQRMALK</sequence>
<feature type="coiled-coil region" evidence="1">
    <location>
        <begin position="31"/>
        <end position="65"/>
    </location>
</feature>
<dbReference type="Proteomes" id="UP000006852">
    <property type="component" value="Chromosome"/>
</dbReference>
<evidence type="ECO:0000256" key="1">
    <source>
        <dbReference type="SAM" id="Coils"/>
    </source>
</evidence>
<protein>
    <submittedName>
        <fullName evidence="2">Uncharacterized protein</fullName>
    </submittedName>
</protein>
<keyword evidence="3" id="KW-1185">Reference proteome</keyword>
<dbReference type="KEGG" id="tsu:Tresu_0120"/>
<gene>
    <name evidence="2" type="ordered locus">Tresu_0120</name>
</gene>
<evidence type="ECO:0000313" key="2">
    <source>
        <dbReference type="EMBL" id="AEB13086.1"/>
    </source>
</evidence>
<dbReference type="RefSeq" id="WP_013700397.1">
    <property type="nucleotide sequence ID" value="NC_015385.1"/>
</dbReference>
<keyword evidence="1" id="KW-0175">Coiled coil</keyword>
<dbReference type="GeneID" id="302997365"/>
<reference evidence="3" key="2">
    <citation type="submission" date="2011-04" db="EMBL/GenBank/DDBJ databases">
        <title>The complete genome of chromosome of Treponema succinifaciens DSM 2489.</title>
        <authorList>
            <person name="Lucas S."/>
            <person name="Copeland A."/>
            <person name="Lapidus A."/>
            <person name="Bruce D."/>
            <person name="Goodwin L."/>
            <person name="Pitluck S."/>
            <person name="Peters L."/>
            <person name="Kyrpides N."/>
            <person name="Mavromatis K."/>
            <person name="Ivanova N."/>
            <person name="Ovchinnikova G."/>
            <person name="Teshima H."/>
            <person name="Detter J.C."/>
            <person name="Tapia R."/>
            <person name="Han C."/>
            <person name="Land M."/>
            <person name="Hauser L."/>
            <person name="Markowitz V."/>
            <person name="Cheng J.-F."/>
            <person name="Hugenholtz P."/>
            <person name="Woyke T."/>
            <person name="Wu D."/>
            <person name="Gronow S."/>
            <person name="Wellnitz S."/>
            <person name="Brambilla E."/>
            <person name="Klenk H.-P."/>
            <person name="Eisen J.A."/>
        </authorList>
    </citation>
    <scope>NUCLEOTIDE SEQUENCE [LARGE SCALE GENOMIC DNA]</scope>
    <source>
        <strain evidence="3">ATCC 33096 / DSM 2489 / 6091</strain>
    </source>
</reference>
<organism evidence="2 3">
    <name type="scientific">Treponema succinifaciens (strain ATCC 33096 / DSM 2489 / 6091)</name>
    <dbReference type="NCBI Taxonomy" id="869209"/>
    <lineage>
        <taxon>Bacteria</taxon>
        <taxon>Pseudomonadati</taxon>
        <taxon>Spirochaetota</taxon>
        <taxon>Spirochaetia</taxon>
        <taxon>Spirochaetales</taxon>
        <taxon>Treponemataceae</taxon>
        <taxon>Treponema</taxon>
    </lineage>
</organism>